<reference evidence="2" key="1">
    <citation type="submission" date="2021-02" db="EMBL/GenBank/DDBJ databases">
        <authorList>
            <person name="Nowell W R."/>
        </authorList>
    </citation>
    <scope>NUCLEOTIDE SEQUENCE</scope>
</reference>
<protein>
    <submittedName>
        <fullName evidence="2">Uncharacterized protein</fullName>
    </submittedName>
</protein>
<name>A0A819JMX3_9BILA</name>
<dbReference type="Proteomes" id="UP000663860">
    <property type="component" value="Unassembled WGS sequence"/>
</dbReference>
<organism evidence="2 3">
    <name type="scientific">Adineta steineri</name>
    <dbReference type="NCBI Taxonomy" id="433720"/>
    <lineage>
        <taxon>Eukaryota</taxon>
        <taxon>Metazoa</taxon>
        <taxon>Spiralia</taxon>
        <taxon>Gnathifera</taxon>
        <taxon>Rotifera</taxon>
        <taxon>Eurotatoria</taxon>
        <taxon>Bdelloidea</taxon>
        <taxon>Adinetida</taxon>
        <taxon>Adinetidae</taxon>
        <taxon>Adineta</taxon>
    </lineage>
</organism>
<dbReference type="AlphaFoldDB" id="A0A819JMX3"/>
<dbReference type="Proteomes" id="UP000663868">
    <property type="component" value="Unassembled WGS sequence"/>
</dbReference>
<evidence type="ECO:0000313" key="3">
    <source>
        <dbReference type="Proteomes" id="UP000663868"/>
    </source>
</evidence>
<comment type="caution">
    <text evidence="2">The sequence shown here is derived from an EMBL/GenBank/DDBJ whole genome shotgun (WGS) entry which is preliminary data.</text>
</comment>
<sequence length="189" mass="22124">MASRIRERANLWLLATIIANILDNKNNLLNTFLNRVKLKRMRLDNNDEIDVEIVNIYHPHIEDAFNESLIYIQPQSIISIPLGQEIQTKTELIDAPLLKDIRNSLGNFQYNNDILRYLWKTILTITSENTINISPNIQISIETFNEYILHSKIKSLFYRLLLHAGITEEQLEQFMLSICQLTRELSNIE</sequence>
<proteinExistence type="predicted"/>
<evidence type="ECO:0000313" key="2">
    <source>
        <dbReference type="EMBL" id="CAF3930173.1"/>
    </source>
</evidence>
<accession>A0A819JMX3</accession>
<dbReference type="EMBL" id="CAJOBB010002025">
    <property type="protein sequence ID" value="CAF3930173.1"/>
    <property type="molecule type" value="Genomic_DNA"/>
</dbReference>
<evidence type="ECO:0000313" key="1">
    <source>
        <dbReference type="EMBL" id="CAF1408119.1"/>
    </source>
</evidence>
<gene>
    <name evidence="1" type="ORF">IZO911_LOCUS39912</name>
    <name evidence="2" type="ORF">KXQ929_LOCUS24418</name>
</gene>
<dbReference type="EMBL" id="CAJNOE010001277">
    <property type="protein sequence ID" value="CAF1408119.1"/>
    <property type="molecule type" value="Genomic_DNA"/>
</dbReference>